<sequence length="42" mass="4288">MLDIINGVPNLNFAPAAIIEDSPVTALAELPTLGPVTAMISP</sequence>
<reference evidence="1 2" key="1">
    <citation type="submission" date="2016-10" db="EMBL/GenBank/DDBJ databases">
        <title>Antibacterial composition for prophylaxis and treatment of hospital infections (variants), strains of bacteriophages, used for obtaining thereof.</title>
        <authorList>
            <person name="Aleshkin A.V."/>
            <person name="Volozhantsev N.V."/>
            <person name="Verevkin V.V."/>
            <person name="Krasilnikova V.M."/>
            <person name="Myakinina V.P."/>
            <person name="Popova A.V."/>
            <person name="Svetoch E.A."/>
        </authorList>
    </citation>
    <scope>NUCLEOTIDE SEQUENCE [LARGE SCALE GENOMIC DNA]</scope>
    <source>
        <strain evidence="1 2">KPV15</strain>
    </source>
</reference>
<organism evidence="1 2">
    <name type="scientific">Klebsiella phage KPV15</name>
    <dbReference type="NCBI Taxonomy" id="1913572"/>
    <lineage>
        <taxon>Viruses</taxon>
        <taxon>Duplodnaviria</taxon>
        <taxon>Heunggongvirae</taxon>
        <taxon>Uroviricota</taxon>
        <taxon>Caudoviricetes</taxon>
        <taxon>Pantevenvirales</taxon>
        <taxon>Straboviridae</taxon>
        <taxon>Tevenvirinae</taxon>
        <taxon>Jiaodavirus</taxon>
        <taxon>Jiaodavirus kppv15</taxon>
    </lineage>
</organism>
<keyword evidence="2" id="KW-1185">Reference proteome</keyword>
<dbReference type="Proteomes" id="UP000224041">
    <property type="component" value="Segment"/>
</dbReference>
<dbReference type="EMBL" id="KY000080">
    <property type="protein sequence ID" value="APD20655.1"/>
    <property type="molecule type" value="Genomic_DNA"/>
</dbReference>
<dbReference type="RefSeq" id="YP_010089580.1">
    <property type="nucleotide sequence ID" value="NC_055715.1"/>
</dbReference>
<evidence type="ECO:0000313" key="2">
    <source>
        <dbReference type="Proteomes" id="UP000224041"/>
    </source>
</evidence>
<dbReference type="GeneID" id="65107048"/>
<dbReference type="KEGG" id="vg:65107048"/>
<name>A0A1J0MHK9_9CAUD</name>
<accession>A0A1J0MHK9</accession>
<proteinExistence type="predicted"/>
<evidence type="ECO:0000313" key="1">
    <source>
        <dbReference type="EMBL" id="APD20655.1"/>
    </source>
</evidence>
<protein>
    <submittedName>
        <fullName evidence="1">Uncharacterized protein</fullName>
    </submittedName>
</protein>